<gene>
    <name evidence="1" type="ORF">PDJAM_G00215810</name>
</gene>
<keyword evidence="2" id="KW-1185">Reference proteome</keyword>
<organism evidence="1 2">
    <name type="scientific">Pangasius djambal</name>
    <dbReference type="NCBI Taxonomy" id="1691987"/>
    <lineage>
        <taxon>Eukaryota</taxon>
        <taxon>Metazoa</taxon>
        <taxon>Chordata</taxon>
        <taxon>Craniata</taxon>
        <taxon>Vertebrata</taxon>
        <taxon>Euteleostomi</taxon>
        <taxon>Actinopterygii</taxon>
        <taxon>Neopterygii</taxon>
        <taxon>Teleostei</taxon>
        <taxon>Ostariophysi</taxon>
        <taxon>Siluriformes</taxon>
        <taxon>Pangasiidae</taxon>
        <taxon>Pangasius</taxon>
    </lineage>
</organism>
<dbReference type="Proteomes" id="UP000830395">
    <property type="component" value="Chromosome 5"/>
</dbReference>
<protein>
    <submittedName>
        <fullName evidence="1">Uncharacterized protein</fullName>
    </submittedName>
</protein>
<proteinExistence type="predicted"/>
<comment type="caution">
    <text evidence="1">The sequence shown here is derived from an EMBL/GenBank/DDBJ whole genome shotgun (WGS) entry which is preliminary data.</text>
</comment>
<dbReference type="EMBL" id="CM040979">
    <property type="protein sequence ID" value="MCJ8732839.1"/>
    <property type="molecule type" value="Genomic_DNA"/>
</dbReference>
<sequence length="76" mass="8309">FSFRHSPVKEPLSSGVNSRQIIQLTPDSNGLYYCVVSNQYGKAVGSLYVLVTYTESTACWTLFIIALLAGVCGFLI</sequence>
<evidence type="ECO:0000313" key="2">
    <source>
        <dbReference type="Proteomes" id="UP000830395"/>
    </source>
</evidence>
<evidence type="ECO:0000313" key="1">
    <source>
        <dbReference type="EMBL" id="MCJ8732839.1"/>
    </source>
</evidence>
<reference evidence="1" key="1">
    <citation type="submission" date="2020-02" db="EMBL/GenBank/DDBJ databases">
        <title>Genome sequencing of the panga catfish, Pangasius djambal.</title>
        <authorList>
            <person name="Wen M."/>
            <person name="Zahm M."/>
            <person name="Roques C."/>
            <person name="Cabau C."/>
            <person name="Klopp C."/>
            <person name="Donnadieu C."/>
            <person name="Jouanno E."/>
            <person name="Avarre J.-C."/>
            <person name="Campet M."/>
            <person name="Ha T."/>
            <person name="Dugue R."/>
            <person name="Lampietro C."/>
            <person name="Louis A."/>
            <person name="Herpin A."/>
            <person name="Echchiki A."/>
            <person name="Berthelot C."/>
            <person name="Parey E."/>
            <person name="Roest-Crollius H."/>
            <person name="Braasch I."/>
            <person name="Postlethwait J.H."/>
            <person name="Bobe J."/>
            <person name="Montfort J."/>
            <person name="Bouchez O."/>
            <person name="Begum T."/>
            <person name="Schartl M."/>
            <person name="Gustiano R."/>
            <person name="Guiguen Y."/>
        </authorList>
    </citation>
    <scope>NUCLEOTIDE SEQUENCE</scope>
    <source>
        <strain evidence="1">Pdj_M5554</strain>
    </source>
</reference>
<feature type="non-terminal residue" evidence="1">
    <location>
        <position position="1"/>
    </location>
</feature>
<name>A0ACC5YAZ8_9TELE</name>
<accession>A0ACC5YAZ8</accession>